<protein>
    <submittedName>
        <fullName evidence="2">Uncharacterized protein</fullName>
    </submittedName>
</protein>
<reference evidence="2 3" key="1">
    <citation type="journal article" date="2016" name="Sci. Rep.">
        <title>Draft genome sequencing and secretome analysis of fungal phytopathogen Ascochyta rabiei provides insight into the necrotrophic effector repertoire.</title>
        <authorList>
            <person name="Verma S."/>
            <person name="Gazara R.K."/>
            <person name="Nizam S."/>
            <person name="Parween S."/>
            <person name="Chattopadhyay D."/>
            <person name="Verma P.K."/>
        </authorList>
    </citation>
    <scope>NUCLEOTIDE SEQUENCE [LARGE SCALE GENOMIC DNA]</scope>
    <source>
        <strain evidence="2 3">ArDII</strain>
    </source>
</reference>
<dbReference type="PANTHER" id="PTHR47843:SF5">
    <property type="entry name" value="BTB_POZ DOMAIN PROTEIN"/>
    <property type="match status" value="1"/>
</dbReference>
<dbReference type="SUPFAM" id="SSF54695">
    <property type="entry name" value="POZ domain"/>
    <property type="match status" value="1"/>
</dbReference>
<dbReference type="OrthoDB" id="6359816at2759"/>
<proteinExistence type="predicted"/>
<comment type="caution">
    <text evidence="2">The sequence shown here is derived from an EMBL/GenBank/DDBJ whole genome shotgun (WGS) entry which is preliminary data.</text>
</comment>
<dbReference type="CDD" id="cd18186">
    <property type="entry name" value="BTB_POZ_ZBTB_KLHL-like"/>
    <property type="match status" value="1"/>
</dbReference>
<dbReference type="EMBL" id="JYNV01000207">
    <property type="protein sequence ID" value="KZM22844.1"/>
    <property type="molecule type" value="Genomic_DNA"/>
</dbReference>
<keyword evidence="3" id="KW-1185">Reference proteome</keyword>
<dbReference type="InterPro" id="IPR000210">
    <property type="entry name" value="BTB/POZ_dom"/>
</dbReference>
<dbReference type="Proteomes" id="UP000076837">
    <property type="component" value="Unassembled WGS sequence"/>
</dbReference>
<feature type="region of interest" description="Disordered" evidence="1">
    <location>
        <begin position="92"/>
        <end position="112"/>
    </location>
</feature>
<dbReference type="AlphaFoldDB" id="A0A163D1K9"/>
<sequence length="264" mass="29905">MANESRKQLLADIRSMRAKNELSDLVITCGEDKYCVHKVIVCCRSTVFAKALEFPGKEAEEKCIDLSDNEPAIVKLLIQYLYEAEFDPALPSPEMETENNIPPQDTPHTCSRKDKYQCSKASRYRQVCPHHYCGSQCDFDCSEFSCGECSSSAVDGAGHLLVFAKMYEMADKYDVAGLKDLCVEKYKRACLKFWDDPKFAQSAYHVYCTTPSRDKGLRNIVCKTLSDHMSLLEKPEIEDLMTEFNGLAFGLLFDKAKQSGWCDK</sequence>
<dbReference type="Gene3D" id="3.30.710.10">
    <property type="entry name" value="Potassium Channel Kv1.1, Chain A"/>
    <property type="match status" value="1"/>
</dbReference>
<dbReference type="STRING" id="5454.A0A163D1K9"/>
<dbReference type="InterPro" id="IPR011333">
    <property type="entry name" value="SKP1/BTB/POZ_sf"/>
</dbReference>
<gene>
    <name evidence="2" type="ORF">ST47_g6012</name>
</gene>
<name>A0A163D1K9_DIDRA</name>
<dbReference type="Pfam" id="PF00651">
    <property type="entry name" value="BTB"/>
    <property type="match status" value="1"/>
</dbReference>
<evidence type="ECO:0000313" key="3">
    <source>
        <dbReference type="Proteomes" id="UP000076837"/>
    </source>
</evidence>
<organism evidence="2 3">
    <name type="scientific">Didymella rabiei</name>
    <name type="common">Chickpea ascochyta blight fungus</name>
    <name type="synonym">Mycosphaerella rabiei</name>
    <dbReference type="NCBI Taxonomy" id="5454"/>
    <lineage>
        <taxon>Eukaryota</taxon>
        <taxon>Fungi</taxon>
        <taxon>Dikarya</taxon>
        <taxon>Ascomycota</taxon>
        <taxon>Pezizomycotina</taxon>
        <taxon>Dothideomycetes</taxon>
        <taxon>Pleosporomycetidae</taxon>
        <taxon>Pleosporales</taxon>
        <taxon>Pleosporineae</taxon>
        <taxon>Didymellaceae</taxon>
        <taxon>Ascochyta</taxon>
    </lineage>
</organism>
<accession>A0A163D1K9</accession>
<dbReference type="PANTHER" id="PTHR47843">
    <property type="entry name" value="BTB DOMAIN-CONTAINING PROTEIN-RELATED"/>
    <property type="match status" value="1"/>
</dbReference>
<evidence type="ECO:0000313" key="2">
    <source>
        <dbReference type="EMBL" id="KZM22844.1"/>
    </source>
</evidence>
<dbReference type="PROSITE" id="PS50097">
    <property type="entry name" value="BTB"/>
    <property type="match status" value="1"/>
</dbReference>
<dbReference type="SMART" id="SM00225">
    <property type="entry name" value="BTB"/>
    <property type="match status" value="1"/>
</dbReference>
<feature type="compositionally biased region" description="Polar residues" evidence="1">
    <location>
        <begin position="98"/>
        <end position="109"/>
    </location>
</feature>
<evidence type="ECO:0000256" key="1">
    <source>
        <dbReference type="SAM" id="MobiDB-lite"/>
    </source>
</evidence>